<dbReference type="EMBL" id="JAGFNK010000367">
    <property type="protein sequence ID" value="KAI9451604.1"/>
    <property type="molecule type" value="Genomic_DNA"/>
</dbReference>
<keyword evidence="2" id="KW-1185">Reference proteome</keyword>
<name>A0ACC0TXT1_9AGAM</name>
<dbReference type="Proteomes" id="UP001207468">
    <property type="component" value="Unassembled WGS sequence"/>
</dbReference>
<gene>
    <name evidence="1" type="ORF">F5148DRAFT_1238822</name>
</gene>
<comment type="caution">
    <text evidence="1">The sequence shown here is derived from an EMBL/GenBank/DDBJ whole genome shotgun (WGS) entry which is preliminary data.</text>
</comment>
<organism evidence="1 2">
    <name type="scientific">Russula earlei</name>
    <dbReference type="NCBI Taxonomy" id="71964"/>
    <lineage>
        <taxon>Eukaryota</taxon>
        <taxon>Fungi</taxon>
        <taxon>Dikarya</taxon>
        <taxon>Basidiomycota</taxon>
        <taxon>Agaricomycotina</taxon>
        <taxon>Agaricomycetes</taxon>
        <taxon>Russulales</taxon>
        <taxon>Russulaceae</taxon>
        <taxon>Russula</taxon>
    </lineage>
</organism>
<reference evidence="1" key="1">
    <citation type="submission" date="2021-03" db="EMBL/GenBank/DDBJ databases">
        <title>Evolutionary priming and transition to the ectomycorrhizal habit in an iconic lineage of mushroom-forming fungi: is preadaptation a requirement?</title>
        <authorList>
            <consortium name="DOE Joint Genome Institute"/>
            <person name="Looney B.P."/>
            <person name="Miyauchi S."/>
            <person name="Morin E."/>
            <person name="Drula E."/>
            <person name="Courty P.E."/>
            <person name="Chicoki N."/>
            <person name="Fauchery L."/>
            <person name="Kohler A."/>
            <person name="Kuo A."/>
            <person name="LaButti K."/>
            <person name="Pangilinan J."/>
            <person name="Lipzen A."/>
            <person name="Riley R."/>
            <person name="Andreopoulos W."/>
            <person name="He G."/>
            <person name="Johnson J."/>
            <person name="Barry K.W."/>
            <person name="Grigoriev I.V."/>
            <person name="Nagy L."/>
            <person name="Hibbett D."/>
            <person name="Henrissat B."/>
            <person name="Matheny P.B."/>
            <person name="Labbe J."/>
            <person name="Martin A.F."/>
        </authorList>
    </citation>
    <scope>NUCLEOTIDE SEQUENCE</scope>
    <source>
        <strain evidence="1">BPL698</strain>
    </source>
</reference>
<proteinExistence type="predicted"/>
<accession>A0ACC0TXT1</accession>
<sequence>VLAGILCPMVSGVRGTLSLSATCSSDEGSTGHDQRFDGSREDSFLRDGVSGSRAELRLGHALMVRVRARP</sequence>
<evidence type="ECO:0000313" key="1">
    <source>
        <dbReference type="EMBL" id="KAI9451604.1"/>
    </source>
</evidence>
<evidence type="ECO:0000313" key="2">
    <source>
        <dbReference type="Proteomes" id="UP001207468"/>
    </source>
</evidence>
<feature type="non-terminal residue" evidence="1">
    <location>
        <position position="1"/>
    </location>
</feature>
<protein>
    <submittedName>
        <fullName evidence="1">Uncharacterized protein</fullName>
    </submittedName>
</protein>